<dbReference type="eggNOG" id="COG4822">
    <property type="taxonomic scope" value="Bacteria"/>
</dbReference>
<sequence>MAGQAVLVVSFGTSHLDTLEKTIQPIEWDIAGRMTGRVQRRAFTSGMILRKLERRDGLHIDDVPQALSRLAAEGFDDVVLQPTHIMNGDEYDKLAAQTEPFREKFVRLAIGRPLLTTVQDYKVTAQALLQVLPTREKDTALVFMGHGTEHFANPAYCQLEYVFHDLGRTDVLIGTVEGYPGVEEVLHRLDERPGVKKVVLYPLMVVAGDHAKNDLAGDEPYSWKSRIAARGYDVKCVLSGLGEYPGIREVFVRHAEEAE</sequence>
<dbReference type="GO" id="GO:0016852">
    <property type="term" value="F:sirohydrochlorin cobaltochelatase activity"/>
    <property type="evidence" value="ECO:0007669"/>
    <property type="project" value="UniProtKB-EC"/>
</dbReference>
<evidence type="ECO:0000313" key="3">
    <source>
        <dbReference type="EMBL" id="ALP93912.1"/>
    </source>
</evidence>
<feature type="binding site" evidence="2">
    <location>
        <position position="146"/>
    </location>
    <ligand>
        <name>Co(2+)</name>
        <dbReference type="ChEBI" id="CHEBI:48828"/>
    </ligand>
</feature>
<dbReference type="PATRIC" id="fig|1297617.4.peg.1560"/>
<dbReference type="RefSeq" id="WP_058117638.1">
    <property type="nucleotide sequence ID" value="NZ_CP011307.1"/>
</dbReference>
<dbReference type="SUPFAM" id="SSF53800">
    <property type="entry name" value="Chelatase"/>
    <property type="match status" value="1"/>
</dbReference>
<dbReference type="EC" id="4.99.1.3" evidence="3"/>
<name>A0A0S2W3F8_9FIRM</name>
<feature type="binding site" evidence="2">
    <location>
        <position position="210"/>
    </location>
    <ligand>
        <name>Co(2+)</name>
        <dbReference type="ChEBI" id="CHEBI:48828"/>
    </ligand>
</feature>
<organism evidence="3 4">
    <name type="scientific">Intestinimonas butyriciproducens</name>
    <dbReference type="NCBI Taxonomy" id="1297617"/>
    <lineage>
        <taxon>Bacteria</taxon>
        <taxon>Bacillati</taxon>
        <taxon>Bacillota</taxon>
        <taxon>Clostridia</taxon>
        <taxon>Eubacteriales</taxon>
        <taxon>Intestinimonas</taxon>
    </lineage>
</organism>
<dbReference type="KEGG" id="ibu:IB211_01520"/>
<evidence type="ECO:0000256" key="2">
    <source>
        <dbReference type="PIRSR" id="PIRSR033579-3"/>
    </source>
</evidence>
<accession>A0A0S2W3F8</accession>
<reference evidence="3 4" key="1">
    <citation type="journal article" date="2015" name="Nat. Commun.">
        <title>Production of butyrate from lysine and the Amadori product fructoselysine by a human gut commensal.</title>
        <authorList>
            <person name="Bui T.P."/>
            <person name="Ritari J."/>
            <person name="Boeren S."/>
            <person name="de Waard P."/>
            <person name="Plugge C.M."/>
            <person name="de Vos W.M."/>
        </authorList>
    </citation>
    <scope>NUCLEOTIDE SEQUENCE [LARGE SCALE GENOMIC DNA]</scope>
    <source>
        <strain evidence="3 4">AF211</strain>
    </source>
</reference>
<dbReference type="PIRSF" id="PIRSF033579">
    <property type="entry name" value="Anaer_Co_chel"/>
    <property type="match status" value="1"/>
</dbReference>
<dbReference type="Gene3D" id="3.40.50.1400">
    <property type="match status" value="2"/>
</dbReference>
<dbReference type="STRING" id="1297617.IB211_01520"/>
<gene>
    <name evidence="3" type="ORF">IB211_01520</name>
</gene>
<dbReference type="Proteomes" id="UP000064844">
    <property type="component" value="Chromosome"/>
</dbReference>
<dbReference type="GO" id="GO:0046872">
    <property type="term" value="F:metal ion binding"/>
    <property type="evidence" value="ECO:0007669"/>
    <property type="project" value="UniProtKB-KW"/>
</dbReference>
<evidence type="ECO:0000313" key="4">
    <source>
        <dbReference type="Proteomes" id="UP000064844"/>
    </source>
</evidence>
<keyword evidence="4" id="KW-1185">Reference proteome</keyword>
<evidence type="ECO:0000256" key="1">
    <source>
        <dbReference type="PIRSR" id="PIRSR033579-1"/>
    </source>
</evidence>
<reference evidence="4" key="2">
    <citation type="submission" date="2015-04" db="EMBL/GenBank/DDBJ databases">
        <title>A butyrogenic pathway from the amino acid lysine in a human gut commensal.</title>
        <authorList>
            <person name="de Vos W.M."/>
            <person name="Bui N.T.P."/>
            <person name="Plugge C.M."/>
            <person name="Ritari J."/>
        </authorList>
    </citation>
    <scope>NUCLEOTIDE SEQUENCE [LARGE SCALE GENOMIC DNA]</scope>
    <source>
        <strain evidence="4">AF211</strain>
    </source>
</reference>
<protein>
    <submittedName>
        <fullName evidence="3">Sirohydrochlorin cobaltochelatase CbiK</fullName>
        <ecNumber evidence="3">4.99.1.3</ecNumber>
    </submittedName>
</protein>
<dbReference type="EMBL" id="CP011307">
    <property type="protein sequence ID" value="ALP93912.1"/>
    <property type="molecule type" value="Genomic_DNA"/>
</dbReference>
<dbReference type="AlphaFoldDB" id="A0A0S2W3F8"/>
<keyword evidence="2" id="KW-0479">Metal-binding</keyword>
<proteinExistence type="predicted"/>
<dbReference type="GO" id="GO:0019251">
    <property type="term" value="P:anaerobic cobalamin biosynthetic process"/>
    <property type="evidence" value="ECO:0007669"/>
    <property type="project" value="InterPro"/>
</dbReference>
<dbReference type="CDD" id="cd03413">
    <property type="entry name" value="CbiK_C"/>
    <property type="match status" value="1"/>
</dbReference>
<dbReference type="Pfam" id="PF06180">
    <property type="entry name" value="CbiK"/>
    <property type="match status" value="1"/>
</dbReference>
<dbReference type="InterPro" id="IPR010388">
    <property type="entry name" value="Anaerobic_Co-chelatase"/>
</dbReference>
<keyword evidence="3" id="KW-0456">Lyase</keyword>
<feature type="active site" description="Proton acceptor" evidence="1">
    <location>
        <position position="146"/>
    </location>
</feature>
<keyword evidence="2" id="KW-0170">Cobalt</keyword>
<feature type="binding site" evidence="2">
    <location>
        <position position="177"/>
    </location>
    <ligand>
        <name>Co(2+)</name>
        <dbReference type="ChEBI" id="CHEBI:48828"/>
    </ligand>
</feature>